<dbReference type="AlphaFoldDB" id="A0A7C8ZUB2"/>
<proteinExistence type="predicted"/>
<accession>A0A7C8ZUB2</accession>
<dbReference type="InterPro" id="IPR036514">
    <property type="entry name" value="SGNH_hydro_sf"/>
</dbReference>
<dbReference type="Gene3D" id="3.40.50.1110">
    <property type="entry name" value="SGNH hydrolase"/>
    <property type="match status" value="1"/>
</dbReference>
<name>A0A7C8ZUB2_OPUST</name>
<dbReference type="EMBL" id="GISG01166894">
    <property type="protein sequence ID" value="MBA4650790.1"/>
    <property type="molecule type" value="Transcribed_RNA"/>
</dbReference>
<organism evidence="1">
    <name type="scientific">Opuntia streptacantha</name>
    <name type="common">Prickly pear cactus</name>
    <name type="synonym">Opuntia cardona</name>
    <dbReference type="NCBI Taxonomy" id="393608"/>
    <lineage>
        <taxon>Eukaryota</taxon>
        <taxon>Viridiplantae</taxon>
        <taxon>Streptophyta</taxon>
        <taxon>Embryophyta</taxon>
        <taxon>Tracheophyta</taxon>
        <taxon>Spermatophyta</taxon>
        <taxon>Magnoliopsida</taxon>
        <taxon>eudicotyledons</taxon>
        <taxon>Gunneridae</taxon>
        <taxon>Pentapetalae</taxon>
        <taxon>Caryophyllales</taxon>
        <taxon>Cactineae</taxon>
        <taxon>Cactaceae</taxon>
        <taxon>Opuntioideae</taxon>
        <taxon>Opuntia</taxon>
    </lineage>
</organism>
<dbReference type="EMBL" id="GISG01166895">
    <property type="protein sequence ID" value="MBA4650791.1"/>
    <property type="molecule type" value="Transcribed_RNA"/>
</dbReference>
<sequence length="155" mass="17349">MVSTLLIGVPSLKTTKLKAPTQINQFIFFQNFTRILRSQGIGPMITDQEFGDAIYAIDIGQNDLSSAFNGTEYSVIETIIIPKILENIENAVKNLYDVGARKYYLYNTGPLAVYRSWHLGTAPPIAMTVMELGAKSFIMMALRLSTRDLLYFVIS</sequence>
<protein>
    <submittedName>
        <fullName evidence="1">Uncharacterized protein</fullName>
    </submittedName>
</protein>
<reference evidence="1" key="2">
    <citation type="submission" date="2020-07" db="EMBL/GenBank/DDBJ databases">
        <authorList>
            <person name="Vera ALvarez R."/>
            <person name="Arias-Moreno D.M."/>
            <person name="Jimenez-Jacinto V."/>
            <person name="Jimenez-Bremont J.F."/>
            <person name="Swaminathan K."/>
            <person name="Moose S.P."/>
            <person name="Guerrero-Gonzalez M.L."/>
            <person name="Marino-Ramirez L."/>
            <person name="Landsman D."/>
            <person name="Rodriguez-Kessler M."/>
            <person name="Delgado-Sanchez P."/>
        </authorList>
    </citation>
    <scope>NUCLEOTIDE SEQUENCE</scope>
    <source>
        <tissue evidence="1">Cladode</tissue>
    </source>
</reference>
<evidence type="ECO:0000313" key="1">
    <source>
        <dbReference type="EMBL" id="MBA4650790.1"/>
    </source>
</evidence>
<reference evidence="1" key="1">
    <citation type="journal article" date="2013" name="J. Plant Res.">
        <title>Effect of fungi and light on seed germination of three Opuntia species from semiarid lands of central Mexico.</title>
        <authorList>
            <person name="Delgado-Sanchez P."/>
            <person name="Jimenez-Bremont J.F."/>
            <person name="Guerrero-Gonzalez Mde L."/>
            <person name="Flores J."/>
        </authorList>
    </citation>
    <scope>NUCLEOTIDE SEQUENCE</scope>
    <source>
        <tissue evidence="1">Cladode</tissue>
    </source>
</reference>